<protein>
    <submittedName>
        <fullName evidence="1">Uncharacterized protein</fullName>
    </submittedName>
</protein>
<keyword evidence="2" id="KW-1185">Reference proteome</keyword>
<dbReference type="AlphaFoldDB" id="A0A0N9HZL7"/>
<dbReference type="EMBL" id="CP012752">
    <property type="protein sequence ID" value="ALG12771.1"/>
    <property type="molecule type" value="Genomic_DNA"/>
</dbReference>
<dbReference type="Proteomes" id="UP000063699">
    <property type="component" value="Chromosome"/>
</dbReference>
<gene>
    <name evidence="1" type="ORF">AOZ06_43230</name>
</gene>
<accession>A0A0N9HZL7</accession>
<name>A0A0N9HZL7_9PSEU</name>
<dbReference type="STRING" id="860235.AOZ06_43230"/>
<dbReference type="KEGG" id="kphy:AOZ06_43230"/>
<sequence length="242" mass="26142">MTNWGQLTHAYGTAEDIQNRLDQVAAEPSADWDDLWSALCHQGTVYSASFAALHRLARIAATGDTTQRAQALALAGAIVGSADRPPDAGDVHAMYAEDIATLLRVADQYRSTVTDKGEYLYLMQSILAFEGHDVGNDPLKSLANEEYEVECPNCTAMSFVAIGSHGYFATIDDYAIEDDTERTDLVPADPASLGGLRRRLYDDALAHGHPDVAIALSYLFGRATCVECGDTFSVAEQAEIAF</sequence>
<dbReference type="OrthoDB" id="796912at2"/>
<organism evidence="1 2">
    <name type="scientific">Kibdelosporangium phytohabitans</name>
    <dbReference type="NCBI Taxonomy" id="860235"/>
    <lineage>
        <taxon>Bacteria</taxon>
        <taxon>Bacillati</taxon>
        <taxon>Actinomycetota</taxon>
        <taxon>Actinomycetes</taxon>
        <taxon>Pseudonocardiales</taxon>
        <taxon>Pseudonocardiaceae</taxon>
        <taxon>Kibdelosporangium</taxon>
    </lineage>
</organism>
<reference evidence="1 2" key="1">
    <citation type="submission" date="2015-07" db="EMBL/GenBank/DDBJ databases">
        <title>Genome sequencing of Kibdelosporangium phytohabitans.</title>
        <authorList>
            <person name="Qin S."/>
            <person name="Xing K."/>
        </authorList>
    </citation>
    <scope>NUCLEOTIDE SEQUENCE [LARGE SCALE GENOMIC DNA]</scope>
    <source>
        <strain evidence="1 2">KLBMP1111</strain>
    </source>
</reference>
<proteinExistence type="predicted"/>
<dbReference type="RefSeq" id="WP_054294663.1">
    <property type="nucleotide sequence ID" value="NZ_CP012752.1"/>
</dbReference>
<evidence type="ECO:0000313" key="1">
    <source>
        <dbReference type="EMBL" id="ALG12771.1"/>
    </source>
</evidence>
<evidence type="ECO:0000313" key="2">
    <source>
        <dbReference type="Proteomes" id="UP000063699"/>
    </source>
</evidence>